<keyword evidence="2" id="KW-1185">Reference proteome</keyword>
<evidence type="ECO:0000313" key="1">
    <source>
        <dbReference type="EMBL" id="GBO27983.1"/>
    </source>
</evidence>
<dbReference type="EMBL" id="BGPR01051008">
    <property type="protein sequence ID" value="GBO27983.1"/>
    <property type="molecule type" value="Genomic_DNA"/>
</dbReference>
<evidence type="ECO:0000313" key="2">
    <source>
        <dbReference type="Proteomes" id="UP000499080"/>
    </source>
</evidence>
<gene>
    <name evidence="1" type="ORF">AVEN_214960_1</name>
</gene>
<accession>A0A4Y2VRH9</accession>
<proteinExistence type="predicted"/>
<reference evidence="1 2" key="1">
    <citation type="journal article" date="2019" name="Sci. Rep.">
        <title>Orb-weaving spider Araneus ventricosus genome elucidates the spidroin gene catalogue.</title>
        <authorList>
            <person name="Kono N."/>
            <person name="Nakamura H."/>
            <person name="Ohtoshi R."/>
            <person name="Moran D.A.P."/>
            <person name="Shinohara A."/>
            <person name="Yoshida Y."/>
            <person name="Fujiwara M."/>
            <person name="Mori M."/>
            <person name="Tomita M."/>
            <person name="Arakawa K."/>
        </authorList>
    </citation>
    <scope>NUCLEOTIDE SEQUENCE [LARGE SCALE GENOMIC DNA]</scope>
</reference>
<dbReference type="Proteomes" id="UP000499080">
    <property type="component" value="Unassembled WGS sequence"/>
</dbReference>
<comment type="caution">
    <text evidence="1">The sequence shown here is derived from an EMBL/GenBank/DDBJ whole genome shotgun (WGS) entry which is preliminary data.</text>
</comment>
<dbReference type="AlphaFoldDB" id="A0A4Y2VRH9"/>
<sequence length="104" mass="11756">MTSNSFTIVELEEEKLTGANLSDDSEVVPPFLKDAMGSIGKLSIYFFCQRNGERTLNELNSIHNHVVNTHIQSARQTMVQDFLNETPTCMHINRIGIISDQNMQ</sequence>
<protein>
    <submittedName>
        <fullName evidence="1">Uncharacterized protein</fullName>
    </submittedName>
</protein>
<organism evidence="1 2">
    <name type="scientific">Araneus ventricosus</name>
    <name type="common">Orbweaver spider</name>
    <name type="synonym">Epeira ventricosa</name>
    <dbReference type="NCBI Taxonomy" id="182803"/>
    <lineage>
        <taxon>Eukaryota</taxon>
        <taxon>Metazoa</taxon>
        <taxon>Ecdysozoa</taxon>
        <taxon>Arthropoda</taxon>
        <taxon>Chelicerata</taxon>
        <taxon>Arachnida</taxon>
        <taxon>Araneae</taxon>
        <taxon>Araneomorphae</taxon>
        <taxon>Entelegynae</taxon>
        <taxon>Araneoidea</taxon>
        <taxon>Araneidae</taxon>
        <taxon>Araneus</taxon>
    </lineage>
</organism>
<name>A0A4Y2VRH9_ARAVE</name>